<sequence>MFHKRGWVMQRFIGRVREREALERAWASNRFEFTVVYGRRRVGKTRLIREYIADKPAVYFMALEADGATNLAGISRVFSQFQASTGTGLAESRARHASFEDLFADMADVALRTPFVLVIDEFPYLAASWPPISSLLQQFCDSRWAATGLHLILCGSSMSFMERQVLSAKSPLYGRRTGQIRLRPFDFVDTEDFLSPMSRADAAILYAATGGVAEYLDFIDTGQSVTRNLAKLFFDPSGRLVEEPGNLLKQELREPKRYSSILRAIADGASKHNQIATKTGIPTGALTNYLDALIDLGIVSKQNPWNVAMKTGGRQTIYRIQDGCFRFWYRFVQPNLSTIELGAGSAALEVNVVPELNSFMGLGFERIVADLFDRDNAAGKLPELYQNRARWWGNDPKTRQSEEIDLVAGGTKTTLFIEAKWVGQPVGIDVLKTLENRSQLVKHHGTPRYAIYAKSGFTPELTRNATARADVNLHSFLEK</sequence>
<evidence type="ECO:0000313" key="4">
    <source>
        <dbReference type="Proteomes" id="UP000003343"/>
    </source>
</evidence>
<comment type="caution">
    <text evidence="3">The sequence shown here is derived from an EMBL/GenBank/DDBJ whole genome shotgun (WGS) entry which is preliminary data.</text>
</comment>
<proteinExistence type="predicted"/>
<dbReference type="SUPFAM" id="SSF52540">
    <property type="entry name" value="P-loop containing nucleoside triphosphate hydrolases"/>
    <property type="match status" value="1"/>
</dbReference>
<reference evidence="3 4" key="1">
    <citation type="submission" date="2010-12" db="EMBL/GenBank/DDBJ databases">
        <authorList>
            <person name="Muzny D."/>
            <person name="Qin X."/>
            <person name="Deng J."/>
            <person name="Jiang H."/>
            <person name="Liu Y."/>
            <person name="Qu J."/>
            <person name="Song X.-Z."/>
            <person name="Zhang L."/>
            <person name="Thornton R."/>
            <person name="Coyle M."/>
            <person name="Francisco L."/>
            <person name="Jackson L."/>
            <person name="Javaid M."/>
            <person name="Korchina V."/>
            <person name="Kovar C."/>
            <person name="Mata R."/>
            <person name="Mathew T."/>
            <person name="Ngo R."/>
            <person name="Nguyen L."/>
            <person name="Nguyen N."/>
            <person name="Okwuonu G."/>
            <person name="Ongeri F."/>
            <person name="Pham C."/>
            <person name="Simmons D."/>
            <person name="Wilczek-Boney K."/>
            <person name="Hale W."/>
            <person name="Jakkamsetti A."/>
            <person name="Pham P."/>
            <person name="Ruth R."/>
            <person name="San Lucas F."/>
            <person name="Warren J."/>
            <person name="Zhang J."/>
            <person name="Zhao Z."/>
            <person name="Zhou C."/>
            <person name="Zhu D."/>
            <person name="Lee S."/>
            <person name="Bess C."/>
            <person name="Blankenburg K."/>
            <person name="Forbes L."/>
            <person name="Fu Q."/>
            <person name="Gubbala S."/>
            <person name="Hirani K."/>
            <person name="Jayaseelan J.C."/>
            <person name="Lara F."/>
            <person name="Munidasa M."/>
            <person name="Palculict T."/>
            <person name="Patil S."/>
            <person name="Pu L.-L."/>
            <person name="Saada N."/>
            <person name="Tang L."/>
            <person name="Weissenberger G."/>
            <person name="Zhu Y."/>
            <person name="Hemphill L."/>
            <person name="Shang Y."/>
            <person name="Youmans B."/>
            <person name="Ayvaz T."/>
            <person name="Ross M."/>
            <person name="Santibanez J."/>
            <person name="Aqrawi P."/>
            <person name="Gross S."/>
            <person name="Joshi V."/>
            <person name="Fowler G."/>
            <person name="Nazareth L."/>
            <person name="Reid J."/>
            <person name="Worley K."/>
            <person name="Petrosino J."/>
            <person name="Highlander S."/>
            <person name="Gibbs R."/>
        </authorList>
    </citation>
    <scope>NUCLEOTIDE SEQUENCE [LARGE SCALE GENOMIC DNA]</scope>
    <source>
        <strain evidence="3 4">ATCC 35242</strain>
    </source>
</reference>
<feature type="domain" description="ATPase" evidence="1">
    <location>
        <begin position="12"/>
        <end position="216"/>
    </location>
</feature>
<keyword evidence="4" id="KW-1185">Reference proteome</keyword>
<dbReference type="InterPro" id="IPR004256">
    <property type="entry name" value="DUF234"/>
</dbReference>
<dbReference type="Proteomes" id="UP000003343">
    <property type="component" value="Unassembled WGS sequence"/>
</dbReference>
<dbReference type="InterPro" id="IPR036388">
    <property type="entry name" value="WH-like_DNA-bd_sf"/>
</dbReference>
<dbReference type="Pfam" id="PF01637">
    <property type="entry name" value="ATPase_2"/>
    <property type="match status" value="1"/>
</dbReference>
<dbReference type="HOGENOM" id="CLU_041137_3_0_11"/>
<gene>
    <name evidence="3" type="ORF">HMPREF0576_1161</name>
</gene>
<dbReference type="SUPFAM" id="SSF46785">
    <property type="entry name" value="Winged helix' DNA-binding domain"/>
    <property type="match status" value="1"/>
</dbReference>
<organism evidence="3 4">
    <name type="scientific">Mobiluncus holmesii ATCC 35242</name>
    <dbReference type="NCBI Taxonomy" id="887899"/>
    <lineage>
        <taxon>Bacteria</taxon>
        <taxon>Bacillati</taxon>
        <taxon>Actinomycetota</taxon>
        <taxon>Actinomycetes</taxon>
        <taxon>Actinomycetales</taxon>
        <taxon>Actinomycetaceae</taxon>
        <taxon>Mobiluncus</taxon>
    </lineage>
</organism>
<dbReference type="InterPro" id="IPR011335">
    <property type="entry name" value="Restrct_endonuc-II-like"/>
</dbReference>
<dbReference type="Gene3D" id="3.40.50.300">
    <property type="entry name" value="P-loop containing nucleotide triphosphate hydrolases"/>
    <property type="match status" value="1"/>
</dbReference>
<dbReference type="EMBL" id="AEPZ01000009">
    <property type="protein sequence ID" value="EFU81780.1"/>
    <property type="molecule type" value="Genomic_DNA"/>
</dbReference>
<dbReference type="Pfam" id="PF03008">
    <property type="entry name" value="DUF234"/>
    <property type="match status" value="1"/>
</dbReference>
<dbReference type="Gene3D" id="1.10.10.10">
    <property type="entry name" value="Winged helix-like DNA-binding domain superfamily/Winged helix DNA-binding domain"/>
    <property type="match status" value="1"/>
</dbReference>
<evidence type="ECO:0008006" key="5">
    <source>
        <dbReference type="Google" id="ProtNLM"/>
    </source>
</evidence>
<evidence type="ECO:0000313" key="3">
    <source>
        <dbReference type="EMBL" id="EFU81780.1"/>
    </source>
</evidence>
<feature type="domain" description="DUF234" evidence="2">
    <location>
        <begin position="328"/>
        <end position="422"/>
    </location>
</feature>
<dbReference type="PANTHER" id="PTHR34704:SF1">
    <property type="entry name" value="ATPASE"/>
    <property type="match status" value="1"/>
</dbReference>
<dbReference type="InterPro" id="IPR027417">
    <property type="entry name" value="P-loop_NTPase"/>
</dbReference>
<accession>E6M4H9</accession>
<dbReference type="SUPFAM" id="SSF52980">
    <property type="entry name" value="Restriction endonuclease-like"/>
    <property type="match status" value="1"/>
</dbReference>
<dbReference type="InterPro" id="IPR011579">
    <property type="entry name" value="ATPase_dom"/>
</dbReference>
<dbReference type="PANTHER" id="PTHR34704">
    <property type="entry name" value="ATPASE"/>
    <property type="match status" value="1"/>
</dbReference>
<dbReference type="AlphaFoldDB" id="E6M4H9"/>
<evidence type="ECO:0000259" key="2">
    <source>
        <dbReference type="Pfam" id="PF03008"/>
    </source>
</evidence>
<dbReference type="GO" id="GO:0005524">
    <property type="term" value="F:ATP binding"/>
    <property type="evidence" value="ECO:0007669"/>
    <property type="project" value="InterPro"/>
</dbReference>
<protein>
    <recommendedName>
        <fullName evidence="5">DUF234 domain-containing protein</fullName>
    </recommendedName>
</protein>
<dbReference type="InterPro" id="IPR036390">
    <property type="entry name" value="WH_DNA-bd_sf"/>
</dbReference>
<evidence type="ECO:0000259" key="1">
    <source>
        <dbReference type="Pfam" id="PF01637"/>
    </source>
</evidence>
<name>E6M4H9_9ACTO</name>